<accession>A0A834TXQ3</accession>
<reference evidence="6" key="1">
    <citation type="submission" date="2020-09" db="EMBL/GenBank/DDBJ databases">
        <title>Genome-Enabled Discovery of Anthraquinone Biosynthesis in Senna tora.</title>
        <authorList>
            <person name="Kang S.-H."/>
            <person name="Pandey R.P."/>
            <person name="Lee C.-M."/>
            <person name="Sim J.-S."/>
            <person name="Jeong J.-T."/>
            <person name="Choi B.-S."/>
            <person name="Jung M."/>
            <person name="Ginzburg D."/>
            <person name="Zhao K."/>
            <person name="Won S.Y."/>
            <person name="Oh T.-J."/>
            <person name="Yu Y."/>
            <person name="Kim N.-H."/>
            <person name="Lee O.R."/>
            <person name="Lee T.-H."/>
            <person name="Bashyal P."/>
            <person name="Kim T.-S."/>
            <person name="Lee W.-H."/>
            <person name="Kawkins C."/>
            <person name="Kim C.-K."/>
            <person name="Kim J.S."/>
            <person name="Ahn B.O."/>
            <person name="Rhee S.Y."/>
            <person name="Sohng J.K."/>
        </authorList>
    </citation>
    <scope>NUCLEOTIDE SEQUENCE</scope>
    <source>
        <tissue evidence="6">Leaf</tissue>
    </source>
</reference>
<feature type="region of interest" description="Leucine repeat II (LRII)" evidence="5">
    <location>
        <begin position="248"/>
        <end position="280"/>
    </location>
</feature>
<dbReference type="InterPro" id="IPR005202">
    <property type="entry name" value="TF_GRAS"/>
</dbReference>
<comment type="subcellular location">
    <subcellularLocation>
        <location evidence="1">Nucleus</location>
    </subcellularLocation>
</comment>
<keyword evidence="2" id="KW-0805">Transcription regulation</keyword>
<keyword evidence="7" id="KW-1185">Reference proteome</keyword>
<evidence type="ECO:0000256" key="3">
    <source>
        <dbReference type="ARBA" id="ARBA00023163"/>
    </source>
</evidence>
<evidence type="ECO:0000256" key="1">
    <source>
        <dbReference type="ARBA" id="ARBA00004123"/>
    </source>
</evidence>
<comment type="caution">
    <text evidence="5">Lacks conserved residue(s) required for the propagation of feature annotation.</text>
</comment>
<gene>
    <name evidence="6" type="ORF">G2W53_012187</name>
</gene>
<protein>
    <submittedName>
        <fullName evidence="6">Nodulation-signaling pathway 2 protein</fullName>
    </submittedName>
</protein>
<evidence type="ECO:0000313" key="7">
    <source>
        <dbReference type="Proteomes" id="UP000634136"/>
    </source>
</evidence>
<dbReference type="Proteomes" id="UP000634136">
    <property type="component" value="Unassembled WGS sequence"/>
</dbReference>
<keyword evidence="4" id="KW-0539">Nucleus</keyword>
<evidence type="ECO:0000256" key="2">
    <source>
        <dbReference type="ARBA" id="ARBA00023015"/>
    </source>
</evidence>
<sequence>MAMPMPEVEFCGYTTGSSEDEAAWNHWSPVVNWDALTAGSEQDGFHELMESLMDMSPEEEELACCNSCSSTGEEVEGNATTTHHLDASKGVRLVHLLMAAAESLNNTPDLARVILLRLNQLVSPTHGTNMERLAAYFANALHALLETAGPGGAYNTKHFNYTQVLTAFQLLQDMSPYLKFAHFTANQAIIEAVAQEKRVHIIDYDIMEGTQWASLMQALCSRKNGPHIRITALTRPGTGRRSMATVQETGRRLTAFAASIGQPLSFHQCRVEADETFRASALKLVRGEAVVLNCMLHLPHQSYRGGEMESVESFIKGGKELKARVVTMVEEEEGGRRSGEGEGEGGFVGRFMERLHHYSAMYDSLEAGFPMEGGGRALVERVFMGPRIAASLARIYKHQSQTWSWRECFTDLGYRGVDISFANHCQAKLLLGLFNDGYRVEESGAHAIPDEARDNHIMQRNFEML</sequence>
<evidence type="ECO:0000256" key="5">
    <source>
        <dbReference type="PROSITE-ProRule" id="PRU01191"/>
    </source>
</evidence>
<name>A0A834TXQ3_9FABA</name>
<dbReference type="PANTHER" id="PTHR31636">
    <property type="entry name" value="OSJNBA0084A10.13 PROTEIN-RELATED"/>
    <property type="match status" value="1"/>
</dbReference>
<comment type="caution">
    <text evidence="6">The sequence shown here is derived from an EMBL/GenBank/DDBJ whole genome shotgun (WGS) entry which is preliminary data.</text>
</comment>
<feature type="region of interest" description="SAW" evidence="5">
    <location>
        <begin position="393"/>
        <end position="465"/>
    </location>
</feature>
<dbReference type="GO" id="GO:0005634">
    <property type="term" value="C:nucleus"/>
    <property type="evidence" value="ECO:0007669"/>
    <property type="project" value="UniProtKB-SubCell"/>
</dbReference>
<dbReference type="EMBL" id="JAAIUW010000005">
    <property type="protein sequence ID" value="KAF7829854.1"/>
    <property type="molecule type" value="Genomic_DNA"/>
</dbReference>
<evidence type="ECO:0000256" key="4">
    <source>
        <dbReference type="ARBA" id="ARBA00023242"/>
    </source>
</evidence>
<comment type="similarity">
    <text evidence="5">Belongs to the GRAS family.</text>
</comment>
<keyword evidence="3" id="KW-0804">Transcription</keyword>
<dbReference type="SMR" id="A0A834TXQ3"/>
<dbReference type="PROSITE" id="PS50985">
    <property type="entry name" value="GRAS"/>
    <property type="match status" value="1"/>
</dbReference>
<feature type="short sequence motif" description="VHIID" evidence="5">
    <location>
        <begin position="199"/>
        <end position="203"/>
    </location>
</feature>
<organism evidence="6 7">
    <name type="scientific">Senna tora</name>
    <dbReference type="NCBI Taxonomy" id="362788"/>
    <lineage>
        <taxon>Eukaryota</taxon>
        <taxon>Viridiplantae</taxon>
        <taxon>Streptophyta</taxon>
        <taxon>Embryophyta</taxon>
        <taxon>Tracheophyta</taxon>
        <taxon>Spermatophyta</taxon>
        <taxon>Magnoliopsida</taxon>
        <taxon>eudicotyledons</taxon>
        <taxon>Gunneridae</taxon>
        <taxon>Pentapetalae</taxon>
        <taxon>rosids</taxon>
        <taxon>fabids</taxon>
        <taxon>Fabales</taxon>
        <taxon>Fabaceae</taxon>
        <taxon>Caesalpinioideae</taxon>
        <taxon>Cassia clade</taxon>
        <taxon>Senna</taxon>
    </lineage>
</organism>
<evidence type="ECO:0000313" key="6">
    <source>
        <dbReference type="EMBL" id="KAF7829854.1"/>
    </source>
</evidence>
<dbReference type="AlphaFoldDB" id="A0A834TXQ3"/>
<dbReference type="OrthoDB" id="646981at2759"/>
<dbReference type="Pfam" id="PF03514">
    <property type="entry name" value="GRAS"/>
    <property type="match status" value="1"/>
</dbReference>
<proteinExistence type="inferred from homology"/>